<dbReference type="PANTHER" id="PTHR39206">
    <property type="entry name" value="SLL8004 PROTEIN"/>
    <property type="match status" value="1"/>
</dbReference>
<dbReference type="EMBL" id="JAPDDT010000004">
    <property type="protein sequence ID" value="MCW1923462.1"/>
    <property type="molecule type" value="Genomic_DNA"/>
</dbReference>
<evidence type="ECO:0000313" key="4">
    <source>
        <dbReference type="EMBL" id="MCW1923462.1"/>
    </source>
</evidence>
<keyword evidence="5" id="KW-1185">Reference proteome</keyword>
<keyword evidence="2" id="KW-0067">ATP-binding</keyword>
<proteinExistence type="predicted"/>
<comment type="caution">
    <text evidence="4">The sequence shown here is derived from an EMBL/GenBank/DDBJ whole genome shotgun (WGS) entry which is preliminary data.</text>
</comment>
<accession>A0ABT3GIZ2</accession>
<evidence type="ECO:0000259" key="3">
    <source>
        <dbReference type="Pfam" id="PF06414"/>
    </source>
</evidence>
<evidence type="ECO:0000313" key="5">
    <source>
        <dbReference type="Proteomes" id="UP001320876"/>
    </source>
</evidence>
<evidence type="ECO:0000256" key="1">
    <source>
        <dbReference type="ARBA" id="ARBA00022741"/>
    </source>
</evidence>
<dbReference type="Pfam" id="PF06414">
    <property type="entry name" value="Zeta_toxin"/>
    <property type="match status" value="1"/>
</dbReference>
<dbReference type="InterPro" id="IPR010488">
    <property type="entry name" value="Zeta_toxin_domain"/>
</dbReference>
<feature type="domain" description="Zeta toxin" evidence="3">
    <location>
        <begin position="2"/>
        <end position="143"/>
    </location>
</feature>
<dbReference type="Gene3D" id="3.40.50.300">
    <property type="entry name" value="P-loop containing nucleotide triphosphate hydrolases"/>
    <property type="match status" value="1"/>
</dbReference>
<keyword evidence="1" id="KW-0547">Nucleotide-binding</keyword>
<dbReference type="InterPro" id="IPR027417">
    <property type="entry name" value="P-loop_NTPase"/>
</dbReference>
<gene>
    <name evidence="4" type="ORF">OKA05_12935</name>
</gene>
<sequence length="185" mass="20480">MKQPKLILIGGPNGAGKTTFAREILTTDLKGLRFLNADEIARGLSPFDPDRVARKAGRILLGEIAELTSSAEDFALESTLSGRSHAHILQRAKDAGYCITLHFLWIPSAKVSLARVRQRVKKGGHNVPIVDIMRRYDRIMKNLIELYLPLADRWGVWSSEALRFSALANSETHAITDVEAFLTGS</sequence>
<dbReference type="Proteomes" id="UP001320876">
    <property type="component" value="Unassembled WGS sequence"/>
</dbReference>
<reference evidence="4 5" key="1">
    <citation type="submission" date="2022-10" db="EMBL/GenBank/DDBJ databases">
        <title>Luteolibacter arcticus strain CCTCC AB 2014275, whole genome shotgun sequencing project.</title>
        <authorList>
            <person name="Zhao G."/>
            <person name="Shen L."/>
        </authorList>
    </citation>
    <scope>NUCLEOTIDE SEQUENCE [LARGE SCALE GENOMIC DNA]</scope>
    <source>
        <strain evidence="4 5">CCTCC AB 2014275</strain>
    </source>
</reference>
<dbReference type="SUPFAM" id="SSF52540">
    <property type="entry name" value="P-loop containing nucleoside triphosphate hydrolases"/>
    <property type="match status" value="1"/>
</dbReference>
<evidence type="ECO:0000256" key="2">
    <source>
        <dbReference type="ARBA" id="ARBA00022840"/>
    </source>
</evidence>
<dbReference type="PANTHER" id="PTHR39206:SF1">
    <property type="entry name" value="SLL8004 PROTEIN"/>
    <property type="match status" value="1"/>
</dbReference>
<protein>
    <submittedName>
        <fullName evidence="4">Zeta toxin family protein</fullName>
    </submittedName>
</protein>
<organism evidence="4 5">
    <name type="scientific">Luteolibacter arcticus</name>
    <dbReference type="NCBI Taxonomy" id="1581411"/>
    <lineage>
        <taxon>Bacteria</taxon>
        <taxon>Pseudomonadati</taxon>
        <taxon>Verrucomicrobiota</taxon>
        <taxon>Verrucomicrobiia</taxon>
        <taxon>Verrucomicrobiales</taxon>
        <taxon>Verrucomicrobiaceae</taxon>
        <taxon>Luteolibacter</taxon>
    </lineage>
</organism>
<name>A0ABT3GIZ2_9BACT</name>
<dbReference type="RefSeq" id="WP_264487567.1">
    <property type="nucleotide sequence ID" value="NZ_JAPDDT010000004.1"/>
</dbReference>